<dbReference type="AlphaFoldDB" id="A0AAQ3Q4Q4"/>
<name>A0AAQ3Q4Q4_9LILI</name>
<keyword evidence="3" id="KW-1185">Reference proteome</keyword>
<dbReference type="InterPro" id="IPR004332">
    <property type="entry name" value="Transposase_MuDR"/>
</dbReference>
<dbReference type="PANTHER" id="PTHR31973:SF189">
    <property type="entry name" value="TRANSPOSASE, MUDR, PLANT, MULE TRANSPOSASE DOMAIN PROTEIN-RELATED"/>
    <property type="match status" value="1"/>
</dbReference>
<dbReference type="Pfam" id="PF03108">
    <property type="entry name" value="DBD_Tnp_Mut"/>
    <property type="match status" value="1"/>
</dbReference>
<proteinExistence type="predicted"/>
<dbReference type="Proteomes" id="UP001327560">
    <property type="component" value="Chromosome 2"/>
</dbReference>
<evidence type="ECO:0000313" key="3">
    <source>
        <dbReference type="Proteomes" id="UP001327560"/>
    </source>
</evidence>
<dbReference type="EMBL" id="CP136891">
    <property type="protein sequence ID" value="WOK95964.1"/>
    <property type="molecule type" value="Genomic_DNA"/>
</dbReference>
<gene>
    <name evidence="2" type="ORF">Cni_G04671</name>
</gene>
<evidence type="ECO:0000259" key="1">
    <source>
        <dbReference type="Pfam" id="PF03108"/>
    </source>
</evidence>
<organism evidence="2 3">
    <name type="scientific">Canna indica</name>
    <name type="common">Indian-shot</name>
    <dbReference type="NCBI Taxonomy" id="4628"/>
    <lineage>
        <taxon>Eukaryota</taxon>
        <taxon>Viridiplantae</taxon>
        <taxon>Streptophyta</taxon>
        <taxon>Embryophyta</taxon>
        <taxon>Tracheophyta</taxon>
        <taxon>Spermatophyta</taxon>
        <taxon>Magnoliopsida</taxon>
        <taxon>Liliopsida</taxon>
        <taxon>Zingiberales</taxon>
        <taxon>Cannaceae</taxon>
        <taxon>Canna</taxon>
    </lineage>
</organism>
<dbReference type="PANTHER" id="PTHR31973">
    <property type="entry name" value="POLYPROTEIN, PUTATIVE-RELATED"/>
    <property type="match status" value="1"/>
</dbReference>
<protein>
    <recommendedName>
        <fullName evidence="1">Transposase MuDR plant domain-containing protein</fullName>
    </recommendedName>
</protein>
<accession>A0AAQ3Q4Q4</accession>
<feature type="domain" description="Transposase MuDR plant" evidence="1">
    <location>
        <begin position="129"/>
        <end position="191"/>
    </location>
</feature>
<evidence type="ECO:0000313" key="2">
    <source>
        <dbReference type="EMBL" id="WOK95964.1"/>
    </source>
</evidence>
<reference evidence="2 3" key="1">
    <citation type="submission" date="2023-10" db="EMBL/GenBank/DDBJ databases">
        <title>Chromosome-scale genome assembly provides insights into flower coloration mechanisms of Canna indica.</title>
        <authorList>
            <person name="Li C."/>
        </authorList>
    </citation>
    <scope>NUCLEOTIDE SEQUENCE [LARGE SCALE GENOMIC DNA]</scope>
    <source>
        <tissue evidence="2">Flower</tissue>
    </source>
</reference>
<sequence length="376" mass="43758">MRRVDEYDLTLYAPKITEHVKLKTKANRIASRVKVIVDVGREEVLVDVGREGVIVDDIQREDATDRESVERDAWVGIEVATDCESDDDNDDVPNAEEYDFDVGWQEEIDGIKNEKRRVITDNLEDFKTLYKGQIFPDLKVAKQYVNFFALANGYGLRVQKSDTGRVRYKCDVGCPFVCRISKDGDNPGFKIKTLNSNHNCNKSYENPRANYLTLAHYFKNRVQNNPQYKVKVMRKDLSSGLQLNIKYEKMKRAKRTILTQLEGSFKDDYNKIIAYAQELRESNPGTDVVVNISRDALREGRKRFLRMYTYFHALKMGWKQSLRPFIGMDIGQDSMRQFYPIAWAVVDKETKSTWTWFVQCLKSSLDLKIGKIHFYI</sequence>